<evidence type="ECO:0000256" key="1">
    <source>
        <dbReference type="ARBA" id="ARBA00008315"/>
    </source>
</evidence>
<feature type="region of interest" description="Disordered" evidence="2">
    <location>
        <begin position="338"/>
        <end position="368"/>
    </location>
</feature>
<proteinExistence type="inferred from homology"/>
<accession>A0ABD3WNA8</accession>
<comment type="caution">
    <text evidence="3">The sequence shown here is derived from an EMBL/GenBank/DDBJ whole genome shotgun (WGS) entry which is preliminary data.</text>
</comment>
<sequence length="368" mass="43183">MPRHATSLGSSSFATSSKILQKYEQDRMYQIHKQKLADSKHMLNNSRPGTYPHLILRLKQIQKEEERQAEVDHDNKILLNRMTKILKYGGQVDNWNDYESRSLNYPYRERQTQKIARENRGIAHRLEKVRPVYQRKKWDSEYKQHEYRRRMLAESTKDYTKLTPRRYNNRISKARSLDTGLSQLYEDDFESDHEEDVKTKLPKLKDKQQSTNSKDSVKNETKPVKLPQIQQSQNQMKQDENQKMKRKKSKKTIGIQTSLSDSSGDNSDYGDEELQSGQLRNQPIQTAYLNDRSVESNTGLKNVQTLVNNMADDEIEQNYDNDYGEETYGHIDENEVEVSEKEHHQMVKNPSGIANKLSNENDSQFTET</sequence>
<feature type="region of interest" description="Disordered" evidence="2">
    <location>
        <begin position="188"/>
        <end position="277"/>
    </location>
</feature>
<dbReference type="EMBL" id="JBJQND010000006">
    <property type="protein sequence ID" value="KAL3874222.1"/>
    <property type="molecule type" value="Genomic_DNA"/>
</dbReference>
<feature type="compositionally biased region" description="Basic and acidic residues" evidence="2">
    <location>
        <begin position="195"/>
        <end position="208"/>
    </location>
</feature>
<evidence type="ECO:0000256" key="2">
    <source>
        <dbReference type="SAM" id="MobiDB-lite"/>
    </source>
</evidence>
<evidence type="ECO:0000313" key="4">
    <source>
        <dbReference type="Proteomes" id="UP001634394"/>
    </source>
</evidence>
<comment type="similarity">
    <text evidence="1">Belongs to the CFAP97 family.</text>
</comment>
<name>A0ABD3WNA8_SINWO</name>
<feature type="compositionally biased region" description="Low complexity" evidence="2">
    <location>
        <begin position="258"/>
        <end position="267"/>
    </location>
</feature>
<dbReference type="Pfam" id="PF13879">
    <property type="entry name" value="Hmw_CFAP97"/>
    <property type="match status" value="1"/>
</dbReference>
<dbReference type="PANTHER" id="PTHR33768:SF3">
    <property type="entry name" value="MIP11318P"/>
    <property type="match status" value="1"/>
</dbReference>
<feature type="compositionally biased region" description="Polar residues" evidence="2">
    <location>
        <begin position="356"/>
        <end position="368"/>
    </location>
</feature>
<dbReference type="AlphaFoldDB" id="A0ABD3WNA8"/>
<evidence type="ECO:0000313" key="3">
    <source>
        <dbReference type="EMBL" id="KAL3874222.1"/>
    </source>
</evidence>
<gene>
    <name evidence="3" type="ORF">ACJMK2_037267</name>
</gene>
<protein>
    <submittedName>
        <fullName evidence="3">Uncharacterized protein</fullName>
    </submittedName>
</protein>
<reference evidence="3 4" key="1">
    <citation type="submission" date="2024-11" db="EMBL/GenBank/DDBJ databases">
        <title>Chromosome-level genome assembly of the freshwater bivalve Anodonta woodiana.</title>
        <authorList>
            <person name="Chen X."/>
        </authorList>
    </citation>
    <scope>NUCLEOTIDE SEQUENCE [LARGE SCALE GENOMIC DNA]</scope>
    <source>
        <strain evidence="3">MN2024</strain>
        <tissue evidence="3">Gills</tissue>
    </source>
</reference>
<keyword evidence="4" id="KW-1185">Reference proteome</keyword>
<dbReference type="PANTHER" id="PTHR33768">
    <property type="entry name" value="MIP11318P"/>
    <property type="match status" value="1"/>
</dbReference>
<dbReference type="InterPro" id="IPR029488">
    <property type="entry name" value="Hmw/CFAP97"/>
</dbReference>
<dbReference type="InterPro" id="IPR038792">
    <property type="entry name" value="CFAP97D1/2"/>
</dbReference>
<dbReference type="Proteomes" id="UP001634394">
    <property type="component" value="Unassembled WGS sequence"/>
</dbReference>
<organism evidence="3 4">
    <name type="scientific">Sinanodonta woodiana</name>
    <name type="common">Chinese pond mussel</name>
    <name type="synonym">Anodonta woodiana</name>
    <dbReference type="NCBI Taxonomy" id="1069815"/>
    <lineage>
        <taxon>Eukaryota</taxon>
        <taxon>Metazoa</taxon>
        <taxon>Spiralia</taxon>
        <taxon>Lophotrochozoa</taxon>
        <taxon>Mollusca</taxon>
        <taxon>Bivalvia</taxon>
        <taxon>Autobranchia</taxon>
        <taxon>Heteroconchia</taxon>
        <taxon>Palaeoheterodonta</taxon>
        <taxon>Unionida</taxon>
        <taxon>Unionoidea</taxon>
        <taxon>Unionidae</taxon>
        <taxon>Unioninae</taxon>
        <taxon>Sinanodonta</taxon>
    </lineage>
</organism>